<dbReference type="AlphaFoldDB" id="A0AAE3E0X6"/>
<keyword evidence="2" id="KW-1185">Reference proteome</keyword>
<name>A0AAE3E0X6_9FIRM</name>
<evidence type="ECO:0000313" key="1">
    <source>
        <dbReference type="EMBL" id="MCC2211857.1"/>
    </source>
</evidence>
<sequence>MSERVCPHCGAPLEGVSIYEDTICDYCGSEVKGEKREETQTQTQNQTVKLKTKYKINWVDTYVTDSNFANRQRCVAIPKGEKRVLRLKVYFEPATEDIVENAILTFVSYKTLKAVSCDVIKTELKRGDTAITYKKSLSSFEEGEYLGGLTLDGRKELFFFKVIVGNAPIIKEKINTAENRKNCAQMALNMCRTRKLSAAGMIPVQSNIMSIPYGAKYKELLGIPEGVETYMIFETSLRKAKKGLAICSDGIYLKADSKRVHLSWYDFLLMQISTTDGGFKLSEYWFVNWSGGSELMAEMLSDIQRRIIDDIYFK</sequence>
<protein>
    <submittedName>
        <fullName evidence="1">Zinc ribbon domain-containing protein</fullName>
    </submittedName>
</protein>
<reference evidence="1 2" key="1">
    <citation type="submission" date="2021-10" db="EMBL/GenBank/DDBJ databases">
        <title>Anaerobic single-cell dispensing facilitates the cultivation of human gut bacteria.</title>
        <authorList>
            <person name="Afrizal A."/>
        </authorList>
    </citation>
    <scope>NUCLEOTIDE SEQUENCE [LARGE SCALE GENOMIC DNA]</scope>
    <source>
        <strain evidence="1 2">CLA-AA-H232</strain>
    </source>
</reference>
<comment type="caution">
    <text evidence="1">The sequence shown here is derived from an EMBL/GenBank/DDBJ whole genome shotgun (WGS) entry which is preliminary data.</text>
</comment>
<dbReference type="Proteomes" id="UP001198242">
    <property type="component" value="Unassembled WGS sequence"/>
</dbReference>
<accession>A0AAE3E0X6</accession>
<organism evidence="1 2">
    <name type="scientific">Hominilimicola fabiformis</name>
    <dbReference type="NCBI Taxonomy" id="2885356"/>
    <lineage>
        <taxon>Bacteria</taxon>
        <taxon>Bacillati</taxon>
        <taxon>Bacillota</taxon>
        <taxon>Clostridia</taxon>
        <taxon>Eubacteriales</taxon>
        <taxon>Oscillospiraceae</taxon>
        <taxon>Hominilimicola</taxon>
    </lineage>
</organism>
<dbReference type="EMBL" id="JAJEQM010000031">
    <property type="protein sequence ID" value="MCC2211857.1"/>
    <property type="molecule type" value="Genomic_DNA"/>
</dbReference>
<gene>
    <name evidence="1" type="ORF">LKE05_13810</name>
</gene>
<evidence type="ECO:0000313" key="2">
    <source>
        <dbReference type="Proteomes" id="UP001198242"/>
    </source>
</evidence>
<dbReference type="RefSeq" id="WP_308457222.1">
    <property type="nucleotide sequence ID" value="NZ_JAJEQM010000031.1"/>
</dbReference>
<proteinExistence type="predicted"/>